<sequence length="111" mass="12593">MYKIDINVTVDSMVSLPTTLEIIQFKKIMIVIEAWKHSNHGVGDLYQMVVLYKNRKKETSSRPNFAFRFHLNEGIVPLKSGNLMVRSEDASFLNYDQTGPNAQSAKKASSL</sequence>
<dbReference type="EMBL" id="JARQWQ010000021">
    <property type="protein sequence ID" value="KAK2564925.1"/>
    <property type="molecule type" value="Genomic_DNA"/>
</dbReference>
<reference evidence="1" key="1">
    <citation type="journal article" date="2023" name="G3 (Bethesda)">
        <title>Whole genome assembly and annotation of the endangered Caribbean coral Acropora cervicornis.</title>
        <authorList>
            <person name="Selwyn J.D."/>
            <person name="Vollmer S.V."/>
        </authorList>
    </citation>
    <scope>NUCLEOTIDE SEQUENCE</scope>
    <source>
        <strain evidence="1">K2</strain>
    </source>
</reference>
<proteinExistence type="predicted"/>
<protein>
    <submittedName>
        <fullName evidence="1">Uncharacterized protein</fullName>
    </submittedName>
</protein>
<gene>
    <name evidence="1" type="ORF">P5673_011634</name>
</gene>
<name>A0AAD9QPV6_ACRCE</name>
<dbReference type="AlphaFoldDB" id="A0AAD9QPV6"/>
<reference evidence="1" key="2">
    <citation type="journal article" date="2023" name="Science">
        <title>Genomic signatures of disease resistance in endangered staghorn corals.</title>
        <authorList>
            <person name="Vollmer S.V."/>
            <person name="Selwyn J.D."/>
            <person name="Despard B.A."/>
            <person name="Roesel C.L."/>
        </authorList>
    </citation>
    <scope>NUCLEOTIDE SEQUENCE</scope>
    <source>
        <strain evidence="1">K2</strain>
    </source>
</reference>
<organism evidence="1 2">
    <name type="scientific">Acropora cervicornis</name>
    <name type="common">Staghorn coral</name>
    <dbReference type="NCBI Taxonomy" id="6130"/>
    <lineage>
        <taxon>Eukaryota</taxon>
        <taxon>Metazoa</taxon>
        <taxon>Cnidaria</taxon>
        <taxon>Anthozoa</taxon>
        <taxon>Hexacorallia</taxon>
        <taxon>Scleractinia</taxon>
        <taxon>Astrocoeniina</taxon>
        <taxon>Acroporidae</taxon>
        <taxon>Acropora</taxon>
    </lineage>
</organism>
<keyword evidence="2" id="KW-1185">Reference proteome</keyword>
<evidence type="ECO:0000313" key="1">
    <source>
        <dbReference type="EMBL" id="KAK2564925.1"/>
    </source>
</evidence>
<comment type="caution">
    <text evidence="1">The sequence shown here is derived from an EMBL/GenBank/DDBJ whole genome shotgun (WGS) entry which is preliminary data.</text>
</comment>
<accession>A0AAD9QPV6</accession>
<evidence type="ECO:0000313" key="2">
    <source>
        <dbReference type="Proteomes" id="UP001249851"/>
    </source>
</evidence>
<dbReference type="Proteomes" id="UP001249851">
    <property type="component" value="Unassembled WGS sequence"/>
</dbReference>